<keyword evidence="6" id="KW-0723">Serine/threonine-protein kinase</keyword>
<dbReference type="Gene3D" id="1.10.510.10">
    <property type="entry name" value="Transferase(Phosphotransferase) domain 1"/>
    <property type="match status" value="1"/>
</dbReference>
<proteinExistence type="inferred from homology"/>
<evidence type="ECO:0000256" key="2">
    <source>
        <dbReference type="ARBA" id="ARBA00022741"/>
    </source>
</evidence>
<evidence type="ECO:0000256" key="1">
    <source>
        <dbReference type="ARBA" id="ARBA00022679"/>
    </source>
</evidence>
<dbReference type="eggNOG" id="KOG0594">
    <property type="taxonomic scope" value="Eukaryota"/>
</dbReference>
<evidence type="ECO:0000256" key="5">
    <source>
        <dbReference type="PROSITE-ProRule" id="PRU10141"/>
    </source>
</evidence>
<reference evidence="8 9" key="1">
    <citation type="journal article" date="2012" name="Genome Biol.">
        <title>The genome of the polar eukaryotic microalga coccomyxa subellipsoidea reveals traits of cold adaptation.</title>
        <authorList>
            <person name="Blanc G."/>
            <person name="Agarkova I."/>
            <person name="Grimwood J."/>
            <person name="Kuo A."/>
            <person name="Brueggeman A."/>
            <person name="Dunigan D."/>
            <person name="Gurnon J."/>
            <person name="Ladunga I."/>
            <person name="Lindquist E."/>
            <person name="Lucas S."/>
            <person name="Pangilinan J."/>
            <person name="Proschold T."/>
            <person name="Salamov A."/>
            <person name="Schmutz J."/>
            <person name="Weeks D."/>
            <person name="Yamada T."/>
            <person name="Claverie J.M."/>
            <person name="Grigoriev I."/>
            <person name="Van Etten J."/>
            <person name="Lomsadze A."/>
            <person name="Borodovsky M."/>
        </authorList>
    </citation>
    <scope>NUCLEOTIDE SEQUENCE [LARGE SCALE GENOMIC DNA]</scope>
    <source>
        <strain evidence="8 9">C-169</strain>
    </source>
</reference>
<evidence type="ECO:0000313" key="9">
    <source>
        <dbReference type="Proteomes" id="UP000007264"/>
    </source>
</evidence>
<evidence type="ECO:0000313" key="8">
    <source>
        <dbReference type="EMBL" id="EIE20047.1"/>
    </source>
</evidence>
<dbReference type="PROSITE" id="PS00108">
    <property type="entry name" value="PROTEIN_KINASE_ST"/>
    <property type="match status" value="1"/>
</dbReference>
<dbReference type="AlphaFoldDB" id="I0YNS8"/>
<dbReference type="GO" id="GO:0004674">
    <property type="term" value="F:protein serine/threonine kinase activity"/>
    <property type="evidence" value="ECO:0007669"/>
    <property type="project" value="UniProtKB-KW"/>
</dbReference>
<evidence type="ECO:0000256" key="3">
    <source>
        <dbReference type="ARBA" id="ARBA00022777"/>
    </source>
</evidence>
<sequence length="365" mass="40678">MRPSLQLRPREAFAAFRTPHLQGKYSRKNLHVCAGVLTATGPRFQAEDVTVKGTLGEGSYGQVFEGVLKRNGASEHVVLKRVKTRVEGAEEMGQMELLLNVYAASKARGSIADFMGHCAVQPEEANHRLTPGLWLVWRYEGSKTLAYYLKRRDCIRALAKDLAVPEEAVPATVMKHIFECLTALHNAGVVHRDVKPLNLVLAEKERRFKLIDLGAAADLRNGTNYTPDESILDPSYCPPEQYCLPTSAPHLGRQLAPLKLAISPLLWSRHKPDCFDSFSTGLVLMQLAVPKLRSAGSLRAFNKQLQAQRCDLAEWRARERLPASQSAALDADNGAGWDLVQALLRPRKLEVGMRLTRTDWVHVLF</sequence>
<keyword evidence="4 5" id="KW-0067">ATP-binding</keyword>
<dbReference type="PANTHER" id="PTHR46699">
    <property type="entry name" value="SERINE/THREONINE-PROTEIN KINASE STN8, CHLOROPLASTIC-RELATED"/>
    <property type="match status" value="1"/>
</dbReference>
<dbReference type="InterPro" id="IPR011009">
    <property type="entry name" value="Kinase-like_dom_sf"/>
</dbReference>
<dbReference type="InterPro" id="IPR000719">
    <property type="entry name" value="Prot_kinase_dom"/>
</dbReference>
<dbReference type="Gene3D" id="3.30.200.20">
    <property type="entry name" value="Phosphorylase Kinase, domain 1"/>
    <property type="match status" value="1"/>
</dbReference>
<evidence type="ECO:0000259" key="7">
    <source>
        <dbReference type="PROSITE" id="PS50011"/>
    </source>
</evidence>
<dbReference type="InterPro" id="IPR008271">
    <property type="entry name" value="Ser/Thr_kinase_AS"/>
</dbReference>
<dbReference type="EMBL" id="AGSI01000016">
    <property type="protein sequence ID" value="EIE20047.1"/>
    <property type="molecule type" value="Genomic_DNA"/>
</dbReference>
<keyword evidence="2 5" id="KW-0547">Nucleotide-binding</keyword>
<dbReference type="OrthoDB" id="10252171at2759"/>
<evidence type="ECO:0000256" key="4">
    <source>
        <dbReference type="ARBA" id="ARBA00022840"/>
    </source>
</evidence>
<dbReference type="GeneID" id="17038026"/>
<dbReference type="KEGG" id="csl:COCSUDRAFT_18872"/>
<organism evidence="8 9">
    <name type="scientific">Coccomyxa subellipsoidea (strain C-169)</name>
    <name type="common">Green microalga</name>
    <dbReference type="NCBI Taxonomy" id="574566"/>
    <lineage>
        <taxon>Eukaryota</taxon>
        <taxon>Viridiplantae</taxon>
        <taxon>Chlorophyta</taxon>
        <taxon>core chlorophytes</taxon>
        <taxon>Trebouxiophyceae</taxon>
        <taxon>Trebouxiophyceae incertae sedis</taxon>
        <taxon>Coccomyxaceae</taxon>
        <taxon>Coccomyxa</taxon>
        <taxon>Coccomyxa subellipsoidea</taxon>
    </lineage>
</organism>
<comment type="similarity">
    <text evidence="6">Belongs to the protein kinase superfamily.</text>
</comment>
<keyword evidence="3" id="KW-0418">Kinase</keyword>
<keyword evidence="1" id="KW-0808">Transferase</keyword>
<dbReference type="PROSITE" id="PS00107">
    <property type="entry name" value="PROTEIN_KINASE_ATP"/>
    <property type="match status" value="1"/>
</dbReference>
<dbReference type="GO" id="GO:0005524">
    <property type="term" value="F:ATP binding"/>
    <property type="evidence" value="ECO:0007669"/>
    <property type="project" value="UniProtKB-UniRule"/>
</dbReference>
<dbReference type="STRING" id="574566.I0YNS8"/>
<evidence type="ECO:0000256" key="6">
    <source>
        <dbReference type="RuleBase" id="RU000304"/>
    </source>
</evidence>
<feature type="domain" description="Protein kinase" evidence="7">
    <location>
        <begin position="49"/>
        <end position="365"/>
    </location>
</feature>
<dbReference type="SMART" id="SM00220">
    <property type="entry name" value="S_TKc"/>
    <property type="match status" value="1"/>
</dbReference>
<dbReference type="InterPro" id="IPR017441">
    <property type="entry name" value="Protein_kinase_ATP_BS"/>
</dbReference>
<protein>
    <submittedName>
        <fullName evidence="8">Kinase-like protein</fullName>
    </submittedName>
</protein>
<name>I0YNS8_COCSC</name>
<keyword evidence="9" id="KW-1185">Reference proteome</keyword>
<accession>I0YNS8</accession>
<dbReference type="PROSITE" id="PS50011">
    <property type="entry name" value="PROTEIN_KINASE_DOM"/>
    <property type="match status" value="1"/>
</dbReference>
<dbReference type="Pfam" id="PF00069">
    <property type="entry name" value="Pkinase"/>
    <property type="match status" value="1"/>
</dbReference>
<comment type="caution">
    <text evidence="8">The sequence shown here is derived from an EMBL/GenBank/DDBJ whole genome shotgun (WGS) entry which is preliminary data.</text>
</comment>
<dbReference type="Proteomes" id="UP000007264">
    <property type="component" value="Unassembled WGS sequence"/>
</dbReference>
<gene>
    <name evidence="8" type="ORF">COCSUDRAFT_18872</name>
</gene>
<feature type="binding site" evidence="5">
    <location>
        <position position="80"/>
    </location>
    <ligand>
        <name>ATP</name>
        <dbReference type="ChEBI" id="CHEBI:30616"/>
    </ligand>
</feature>
<dbReference type="PANTHER" id="PTHR46699:SF4">
    <property type="entry name" value="SERINE_THREONINE-PROTEIN KINASE STN7, CHLOROPLASTIC"/>
    <property type="match status" value="1"/>
</dbReference>
<dbReference type="RefSeq" id="XP_005644591.1">
    <property type="nucleotide sequence ID" value="XM_005644534.1"/>
</dbReference>
<dbReference type="SUPFAM" id="SSF56112">
    <property type="entry name" value="Protein kinase-like (PK-like)"/>
    <property type="match status" value="1"/>
</dbReference>